<feature type="transmembrane region" description="Helical" evidence="1">
    <location>
        <begin position="236"/>
        <end position="257"/>
    </location>
</feature>
<gene>
    <name evidence="2" type="ORF">COX60_00365</name>
</gene>
<dbReference type="InterPro" id="IPR018650">
    <property type="entry name" value="STSV1_Orf64"/>
</dbReference>
<feature type="transmembrane region" description="Helical" evidence="1">
    <location>
        <begin position="356"/>
        <end position="377"/>
    </location>
</feature>
<keyword evidence="1" id="KW-0472">Membrane</keyword>
<evidence type="ECO:0000256" key="1">
    <source>
        <dbReference type="SAM" id="Phobius"/>
    </source>
</evidence>
<feature type="transmembrane region" description="Helical" evidence="1">
    <location>
        <begin position="125"/>
        <end position="149"/>
    </location>
</feature>
<feature type="transmembrane region" description="Helical" evidence="1">
    <location>
        <begin position="84"/>
        <end position="105"/>
    </location>
</feature>
<protein>
    <recommendedName>
        <fullName evidence="4">DUF2079 domain-containing protein</fullName>
    </recommendedName>
</protein>
<feature type="transmembrane region" description="Helical" evidence="1">
    <location>
        <begin position="156"/>
        <end position="178"/>
    </location>
</feature>
<feature type="transmembrane region" description="Helical" evidence="1">
    <location>
        <begin position="51"/>
        <end position="72"/>
    </location>
</feature>
<accession>A0A2M7W4T6</accession>
<evidence type="ECO:0008006" key="4">
    <source>
        <dbReference type="Google" id="ProtNLM"/>
    </source>
</evidence>
<dbReference type="Proteomes" id="UP000230137">
    <property type="component" value="Unassembled WGS sequence"/>
</dbReference>
<feature type="transmembrane region" description="Helical" evidence="1">
    <location>
        <begin position="436"/>
        <end position="459"/>
    </location>
</feature>
<keyword evidence="1" id="KW-0812">Transmembrane</keyword>
<feature type="transmembrane region" description="Helical" evidence="1">
    <location>
        <begin position="479"/>
        <end position="497"/>
    </location>
</feature>
<comment type="caution">
    <text evidence="2">The sequence shown here is derived from an EMBL/GenBank/DDBJ whole genome shotgun (WGS) entry which is preliminary data.</text>
</comment>
<sequence length="631" mass="72412">MFNKGKILGSKYLLANLFFGYFFSLGILVLLRRVEFMDWIINDPRLDYTSQFPIFLIVLMMIIGLNIVAYFINNKDLITCCTNWKKILLSTIIIPIFFILRGSKLFYLLDTLYFSFSQITGSEEIVVLILAFSSSLYLTSMINFAGIIISSKIKKIIWWIVVILSALIFLLISCLPLTTFNAPASDVGLFNQVFYNYSRFVAPYSTIRGVTHIWADHFHPTILLFVPFYWLLKSPIILLILQALVAVSGIIPLYLSVKKLTKNYWLSLTAMLIYVLYPGLQMALSFGFYPENMAPALFLWAFWFLINQKIWQYFLFLILWIGLKESIPLHAFMLGIFSFFWGETSKLNANIQCHKLIAIATIIVSVVWFLLATKIIIPAHAQDFYPWAKTSTSTYIYANNYQDFGSSFPQIAKSILTNPLHAFYVFFHPDPKLYTLLKILISFGGLILVPISIVALPMFGENFLSSRFVQYNWNFHYQAQFSAILALTAVLSIYYLFKRYPKTKIITFGVVYLLSASLLTSLFLRSPLIGLKDFRLSQLILDQEIAESLKIIPLQASVSAQNTLAPLLSSRETIYLFPRVDGAEYIVLATQLSRYPLTDEEYETISQGYLNGGDNYKIITHNEKVIILRKN</sequence>
<reference evidence="3" key="1">
    <citation type="submission" date="2017-09" db="EMBL/GenBank/DDBJ databases">
        <title>Depth-based differentiation of microbial function through sediment-hosted aquifers and enrichment of novel symbionts in the deep terrestrial subsurface.</title>
        <authorList>
            <person name="Probst A.J."/>
            <person name="Ladd B."/>
            <person name="Jarett J.K."/>
            <person name="Geller-Mcgrath D.E."/>
            <person name="Sieber C.M.K."/>
            <person name="Emerson J.B."/>
            <person name="Anantharaman K."/>
            <person name="Thomas B.C."/>
            <person name="Malmstrom R."/>
            <person name="Stieglmeier M."/>
            <person name="Klingl A."/>
            <person name="Woyke T."/>
            <person name="Ryan C.M."/>
            <person name="Banfield J.F."/>
        </authorList>
    </citation>
    <scope>NUCLEOTIDE SEQUENCE [LARGE SCALE GENOMIC DNA]</scope>
</reference>
<evidence type="ECO:0000313" key="2">
    <source>
        <dbReference type="EMBL" id="PJA20894.1"/>
    </source>
</evidence>
<dbReference type="EMBL" id="PFQF01000007">
    <property type="protein sequence ID" value="PJA20894.1"/>
    <property type="molecule type" value="Genomic_DNA"/>
</dbReference>
<dbReference type="AlphaFoldDB" id="A0A2M7W4T6"/>
<name>A0A2M7W4T6_9BACT</name>
<feature type="transmembrane region" description="Helical" evidence="1">
    <location>
        <begin position="264"/>
        <end position="280"/>
    </location>
</feature>
<proteinExistence type="predicted"/>
<organism evidence="2 3">
    <name type="scientific">Candidatus Berkelbacteria bacterium CG_4_10_14_0_2_um_filter_35_9_33_12</name>
    <dbReference type="NCBI Taxonomy" id="1974499"/>
    <lineage>
        <taxon>Bacteria</taxon>
        <taxon>Candidatus Berkelbacteria</taxon>
    </lineage>
</organism>
<dbReference type="Pfam" id="PF09852">
    <property type="entry name" value="DUF2079"/>
    <property type="match status" value="1"/>
</dbReference>
<feature type="transmembrane region" description="Helical" evidence="1">
    <location>
        <begin position="12"/>
        <end position="31"/>
    </location>
</feature>
<evidence type="ECO:0000313" key="3">
    <source>
        <dbReference type="Proteomes" id="UP000230137"/>
    </source>
</evidence>
<keyword evidence="1" id="KW-1133">Transmembrane helix</keyword>
<feature type="transmembrane region" description="Helical" evidence="1">
    <location>
        <begin position="504"/>
        <end position="524"/>
    </location>
</feature>